<evidence type="ECO:0000313" key="2">
    <source>
        <dbReference type="Proteomes" id="UP000006201"/>
    </source>
</evidence>
<protein>
    <submittedName>
        <fullName evidence="1">Uncharacterized protein</fullName>
    </submittedName>
</protein>
<organism evidence="1 2">
    <name type="scientific">Pseudoalteromonas tunicata D2</name>
    <dbReference type="NCBI Taxonomy" id="87626"/>
    <lineage>
        <taxon>Bacteria</taxon>
        <taxon>Pseudomonadati</taxon>
        <taxon>Pseudomonadota</taxon>
        <taxon>Gammaproteobacteria</taxon>
        <taxon>Alteromonadales</taxon>
        <taxon>Pseudoalteromonadaceae</taxon>
        <taxon>Pseudoalteromonas</taxon>
    </lineage>
</organism>
<proteinExistence type="predicted"/>
<dbReference type="AlphaFoldDB" id="A4CFW4"/>
<dbReference type="HOGENOM" id="CLU_3220984_0_0_6"/>
<gene>
    <name evidence="1" type="ORF">PTD2_04886</name>
</gene>
<keyword evidence="2" id="KW-1185">Reference proteome</keyword>
<name>A4CFW4_9GAMM</name>
<accession>A4CFW4</accession>
<dbReference type="EMBL" id="AAOH01000017">
    <property type="protein sequence ID" value="EAR26363.1"/>
    <property type="molecule type" value="Genomic_DNA"/>
</dbReference>
<evidence type="ECO:0000313" key="1">
    <source>
        <dbReference type="EMBL" id="EAR26363.1"/>
    </source>
</evidence>
<sequence>MPINPLFLTQFVRILFTFALALKTKTQSKLWVFFTAFKLQGIKP</sequence>
<comment type="caution">
    <text evidence="1">The sequence shown here is derived from an EMBL/GenBank/DDBJ whole genome shotgun (WGS) entry which is preliminary data.</text>
</comment>
<dbReference type="Proteomes" id="UP000006201">
    <property type="component" value="Unassembled WGS sequence"/>
</dbReference>
<reference evidence="1 2" key="1">
    <citation type="submission" date="2006-02" db="EMBL/GenBank/DDBJ databases">
        <authorList>
            <person name="Moran M.A."/>
            <person name="Kjelleberg S."/>
            <person name="Egan S."/>
            <person name="Saunders N."/>
            <person name="Thomas T."/>
            <person name="Ferriera S."/>
            <person name="Johnson J."/>
            <person name="Kravitz S."/>
            <person name="Halpern A."/>
            <person name="Remington K."/>
            <person name="Beeson K."/>
            <person name="Tran B."/>
            <person name="Rogers Y.-H."/>
            <person name="Friedman R."/>
            <person name="Venter J.C."/>
        </authorList>
    </citation>
    <scope>NUCLEOTIDE SEQUENCE [LARGE SCALE GENOMIC DNA]</scope>
    <source>
        <strain evidence="1 2">D2</strain>
    </source>
</reference>
<dbReference type="STRING" id="87626.PTD2_04886"/>